<feature type="transmembrane region" description="Helical" evidence="1">
    <location>
        <begin position="951"/>
        <end position="975"/>
    </location>
</feature>
<dbReference type="Proteomes" id="UP000244890">
    <property type="component" value="Chromosome"/>
</dbReference>
<dbReference type="SUPFAM" id="SSF82714">
    <property type="entry name" value="Multidrug efflux transporter AcrB TolC docking domain, DN and DC subdomains"/>
    <property type="match status" value="2"/>
</dbReference>
<feature type="transmembrane region" description="Helical" evidence="1">
    <location>
        <begin position="332"/>
        <end position="352"/>
    </location>
</feature>
<keyword evidence="1" id="KW-1133">Transmembrane helix</keyword>
<dbReference type="PANTHER" id="PTHR32063:SF0">
    <property type="entry name" value="SWARMING MOTILITY PROTEIN SWRC"/>
    <property type="match status" value="1"/>
</dbReference>
<dbReference type="SUPFAM" id="SSF82866">
    <property type="entry name" value="Multidrug efflux transporter AcrB transmembrane domain"/>
    <property type="match status" value="2"/>
</dbReference>
<dbReference type="Gene3D" id="3.30.70.1320">
    <property type="entry name" value="Multidrug efflux transporter AcrB pore domain like"/>
    <property type="match status" value="1"/>
</dbReference>
<dbReference type="GO" id="GO:0005886">
    <property type="term" value="C:plasma membrane"/>
    <property type="evidence" value="ECO:0007669"/>
    <property type="project" value="TreeGrafter"/>
</dbReference>
<dbReference type="InterPro" id="IPR001036">
    <property type="entry name" value="Acrflvin-R"/>
</dbReference>
<dbReference type="InterPro" id="IPR027463">
    <property type="entry name" value="AcrB_DN_DC_subdom"/>
</dbReference>
<dbReference type="KEGG" id="had:CDV25_07875"/>
<feature type="transmembrane region" description="Helical" evidence="1">
    <location>
        <begin position="848"/>
        <end position="869"/>
    </location>
</feature>
<dbReference type="Gene3D" id="3.30.2090.10">
    <property type="entry name" value="Multidrug efflux transporter AcrB TolC docking domain, DN and DC subdomains"/>
    <property type="match status" value="2"/>
</dbReference>
<dbReference type="Pfam" id="PF00873">
    <property type="entry name" value="ACR_tran"/>
    <property type="match status" value="1"/>
</dbReference>
<gene>
    <name evidence="2" type="ORF">CDV25_07875</name>
</gene>
<keyword evidence="1" id="KW-0472">Membrane</keyword>
<dbReference type="EMBL" id="CP021886">
    <property type="protein sequence ID" value="AWI34691.1"/>
    <property type="molecule type" value="Genomic_DNA"/>
</dbReference>
<feature type="transmembrane region" description="Helical" evidence="1">
    <location>
        <begin position="902"/>
        <end position="926"/>
    </location>
</feature>
<feature type="transmembrane region" description="Helical" evidence="1">
    <location>
        <begin position="430"/>
        <end position="449"/>
    </location>
</feature>
<evidence type="ECO:0000313" key="3">
    <source>
        <dbReference type="Proteomes" id="UP000244890"/>
    </source>
</evidence>
<dbReference type="OrthoDB" id="9806532at2"/>
<protein>
    <submittedName>
        <fullName evidence="2">Acriflavin resistance protein</fullName>
    </submittedName>
</protein>
<accession>A0A2U8FEJ0</accession>
<feature type="transmembrane region" description="Helical" evidence="1">
    <location>
        <begin position="876"/>
        <end position="896"/>
    </location>
</feature>
<keyword evidence="1" id="KW-0812">Transmembrane</keyword>
<dbReference type="Gene3D" id="1.20.1640.10">
    <property type="entry name" value="Multidrug efflux transporter AcrB transmembrane domain"/>
    <property type="match status" value="2"/>
</dbReference>
<evidence type="ECO:0000256" key="1">
    <source>
        <dbReference type="SAM" id="Phobius"/>
    </source>
</evidence>
<feature type="transmembrane region" description="Helical" evidence="1">
    <location>
        <begin position="385"/>
        <end position="410"/>
    </location>
</feature>
<reference evidence="2 3" key="1">
    <citation type="submission" date="2017-06" db="EMBL/GenBank/DDBJ databases">
        <title>Complete genome of Helicobacter apodemus.</title>
        <authorList>
            <person name="Cho S."/>
        </authorList>
    </citation>
    <scope>NUCLEOTIDE SEQUENCE [LARGE SCALE GENOMIC DNA]</scope>
    <source>
        <strain evidence="3">SNUVETPUB-15-01</strain>
    </source>
</reference>
<feature type="transmembrane region" description="Helical" evidence="1">
    <location>
        <begin position="519"/>
        <end position="540"/>
    </location>
</feature>
<feature type="transmembrane region" description="Helical" evidence="1">
    <location>
        <begin position="981"/>
        <end position="1005"/>
    </location>
</feature>
<dbReference type="PRINTS" id="PR00702">
    <property type="entry name" value="ACRIFLAVINRP"/>
</dbReference>
<sequence>MSKIAIARPITTLMFVLALVFFGVNALRNLSISLYPNVDVPIITITTFYPGANPEIIEGKITDKIEEAISGIESLKKITSLSADSVSVVAAEFELEKPIEIAANDVRDKVSGVSFGSEVKSPIVEKVNIGGAPIISLFITPKESSANTQETLAFHTYVNGNIKPLLQRIKGVGKVNLVGFLEREIRIYPNLGALNKYNLSFNDIAYAVSTQNIEIDGGRLVDKQREWRLVTKADAQNIQGLEDIIVANNIKLGDIARVEDSTQEARSFSSLGLKGDTYEGILLEIQKITGANEIEIAKAVQELLPILQEQNAEYSIKIVRNTTSYIQDSINAVEFDLILGAFLAVFIVFFFLRNIRITFISSLSIPASILGTFACMQLFGMTLNLATMIALTLAIGIIIDDAIVVIENIYKKLELGLSKLEAAYEGVKEISFALIAISAMLLAVFFPIANLSGVVGRFFTSFSITLVAAILISYGVVITFIPMLSARIANAKKSLFYHKSEKYFKALEILYIRLLEWVLARYILVIVGIFSLFVVSLFLITRLGVEFLPAEDKAEFDIKILAKPGISLEEMQRQSLEIQKFLENIKEVEYSLLNIGFTSEKKVYEAKIYVRLVPYNKRERKQKQIIESLRDSYKAFAKNFNINITIIEIPQISLGEDDSPFQMAMYSLDNESLKQSLQKLLDFMQSSGKFLDIHTDIKDKTPEYRIIINRAIASEYGFSAKEIALVLNNAFSGSGAISYYRENGKEYDIVLLSPQKSQILDLQSLSLRNAKGENVFLSGLIVIEEISGVTSIKHYDRQRSVMIYANLSDGISLGEATKFVEEQKGEWLDKGVNYKIEGYAKYLKETNAAFITASLSAFILIYFILAALYESLLQPFIVMVTLPLSFTGAFLALFLSNEPLSLFSIMGLLLLMGLVGKNATLIIDVANQKRAEKMGLEDSILQAGELRLRPILMTTFAMIFGMLPLALSAGAGSAIKSPMGIAMIGGLSLSMFLSLLIVPAFYKLLAPLDEKIRSFYK</sequence>
<dbReference type="RefSeq" id="WP_108911485.1">
    <property type="nucleotide sequence ID" value="NZ_CP021886.1"/>
</dbReference>
<dbReference type="AlphaFoldDB" id="A0A2U8FEJ0"/>
<name>A0A2U8FEJ0_9HELI</name>
<dbReference type="SUPFAM" id="SSF82693">
    <property type="entry name" value="Multidrug efflux transporter AcrB pore domain, PN1, PN2, PC1 and PC2 subdomains"/>
    <property type="match status" value="3"/>
</dbReference>
<dbReference type="Gene3D" id="3.30.70.1440">
    <property type="entry name" value="Multidrug efflux transporter AcrB pore domain"/>
    <property type="match status" value="1"/>
</dbReference>
<proteinExistence type="predicted"/>
<dbReference type="PANTHER" id="PTHR32063">
    <property type="match status" value="1"/>
</dbReference>
<dbReference type="Gene3D" id="3.30.70.1430">
    <property type="entry name" value="Multidrug efflux transporter AcrB pore domain"/>
    <property type="match status" value="2"/>
</dbReference>
<dbReference type="GO" id="GO:0042910">
    <property type="term" value="F:xenobiotic transmembrane transporter activity"/>
    <property type="evidence" value="ECO:0007669"/>
    <property type="project" value="TreeGrafter"/>
</dbReference>
<evidence type="ECO:0000313" key="2">
    <source>
        <dbReference type="EMBL" id="AWI34691.1"/>
    </source>
</evidence>
<feature type="transmembrane region" description="Helical" evidence="1">
    <location>
        <begin position="359"/>
        <end position="379"/>
    </location>
</feature>
<feature type="transmembrane region" description="Helical" evidence="1">
    <location>
        <begin position="461"/>
        <end position="484"/>
    </location>
</feature>
<organism evidence="2 3">
    <name type="scientific">Helicobacter apodemus</name>
    <dbReference type="NCBI Taxonomy" id="135569"/>
    <lineage>
        <taxon>Bacteria</taxon>
        <taxon>Pseudomonadati</taxon>
        <taxon>Campylobacterota</taxon>
        <taxon>Epsilonproteobacteria</taxon>
        <taxon>Campylobacterales</taxon>
        <taxon>Helicobacteraceae</taxon>
        <taxon>Helicobacter</taxon>
    </lineage>
</organism>